<name>A0A926E109_9FIRM</name>
<dbReference type="NCBIfam" id="NF003990">
    <property type="entry name" value="PRK05472.1-4"/>
    <property type="match status" value="1"/>
</dbReference>
<dbReference type="Pfam" id="PF02629">
    <property type="entry name" value="CoA_binding"/>
    <property type="match status" value="1"/>
</dbReference>
<dbReference type="InterPro" id="IPR009718">
    <property type="entry name" value="Rex_DNA-bd_C_dom"/>
</dbReference>
<keyword evidence="3 7" id="KW-0805">Transcription regulation</keyword>
<dbReference type="GO" id="GO:0045892">
    <property type="term" value="P:negative regulation of DNA-templated transcription"/>
    <property type="evidence" value="ECO:0007669"/>
    <property type="project" value="InterPro"/>
</dbReference>
<evidence type="ECO:0000259" key="8">
    <source>
        <dbReference type="SMART" id="SM00881"/>
    </source>
</evidence>
<dbReference type="GO" id="GO:0003677">
    <property type="term" value="F:DNA binding"/>
    <property type="evidence" value="ECO:0007669"/>
    <property type="project" value="UniProtKB-UniRule"/>
</dbReference>
<evidence type="ECO:0000256" key="2">
    <source>
        <dbReference type="ARBA" id="ARBA00022491"/>
    </source>
</evidence>
<comment type="subcellular location">
    <subcellularLocation>
        <location evidence="7">Cytoplasm</location>
    </subcellularLocation>
</comment>
<dbReference type="InterPro" id="IPR022876">
    <property type="entry name" value="Tscrpt_rep_Rex"/>
</dbReference>
<organism evidence="9 10">
    <name type="scientific">Ligaoa zhengdingensis</name>
    <dbReference type="NCBI Taxonomy" id="2763658"/>
    <lineage>
        <taxon>Bacteria</taxon>
        <taxon>Bacillati</taxon>
        <taxon>Bacillota</taxon>
        <taxon>Clostridia</taxon>
        <taxon>Eubacteriales</taxon>
        <taxon>Oscillospiraceae</taxon>
        <taxon>Ligaoa</taxon>
    </lineage>
</organism>
<reference evidence="9" key="1">
    <citation type="submission" date="2020-08" db="EMBL/GenBank/DDBJ databases">
        <title>Genome public.</title>
        <authorList>
            <person name="Liu C."/>
            <person name="Sun Q."/>
        </authorList>
    </citation>
    <scope>NUCLEOTIDE SEQUENCE</scope>
    <source>
        <strain evidence="9">NSJ-31</strain>
    </source>
</reference>
<feature type="binding site" evidence="7">
    <location>
        <begin position="89"/>
        <end position="94"/>
    </location>
    <ligand>
        <name>NAD(+)</name>
        <dbReference type="ChEBI" id="CHEBI:57540"/>
    </ligand>
</feature>
<dbReference type="NCBIfam" id="NF003996">
    <property type="entry name" value="PRK05472.2-5"/>
    <property type="match status" value="1"/>
</dbReference>
<proteinExistence type="inferred from homology"/>
<dbReference type="SUPFAM" id="SSF51735">
    <property type="entry name" value="NAD(P)-binding Rossmann-fold domains"/>
    <property type="match status" value="1"/>
</dbReference>
<dbReference type="GO" id="GO:0003700">
    <property type="term" value="F:DNA-binding transcription factor activity"/>
    <property type="evidence" value="ECO:0007669"/>
    <property type="project" value="UniProtKB-UniRule"/>
</dbReference>
<sequence>MGKQVSISVIRRLPRYYRFLGELLRGGVHRISSRELSGKMGLTASQIRQDLNCFGGFGQQGYGYNVEALFHEIGRILGMDQNYKTILVGVGNLGRAVANHMTFDGRGYRLVGLFDNNPDILGETVRGLPIRPVDELEQFCIEEKPDVAILCTPREATKEVVNRLVALGVRGFWNYSPHYDIALNHPGVAVENVHLGDSLMTLCYKVKDLDDPEGDRG</sequence>
<dbReference type="InterPro" id="IPR003781">
    <property type="entry name" value="CoA-bd"/>
</dbReference>
<protein>
    <recommendedName>
        <fullName evidence="7">Redox-sensing transcriptional repressor Rex</fullName>
    </recommendedName>
</protein>
<evidence type="ECO:0000256" key="4">
    <source>
        <dbReference type="ARBA" id="ARBA00023027"/>
    </source>
</evidence>
<comment type="function">
    <text evidence="7">Modulates transcription in response to changes in cellular NADH/NAD(+) redox state.</text>
</comment>
<dbReference type="HAMAP" id="MF_01131">
    <property type="entry name" value="Rex"/>
    <property type="match status" value="1"/>
</dbReference>
<evidence type="ECO:0000313" key="9">
    <source>
        <dbReference type="EMBL" id="MBC8547648.1"/>
    </source>
</evidence>
<keyword evidence="10" id="KW-1185">Reference proteome</keyword>
<feature type="DNA-binding region" description="H-T-H motif" evidence="7">
    <location>
        <begin position="15"/>
        <end position="54"/>
    </location>
</feature>
<accession>A0A926E109</accession>
<dbReference type="SUPFAM" id="SSF46785">
    <property type="entry name" value="Winged helix' DNA-binding domain"/>
    <property type="match status" value="1"/>
</dbReference>
<keyword evidence="2 7" id="KW-0678">Repressor</keyword>
<dbReference type="Pfam" id="PF06971">
    <property type="entry name" value="Put_DNA-bind_N"/>
    <property type="match status" value="1"/>
</dbReference>
<evidence type="ECO:0000256" key="6">
    <source>
        <dbReference type="ARBA" id="ARBA00023163"/>
    </source>
</evidence>
<dbReference type="InterPro" id="IPR036390">
    <property type="entry name" value="WH_DNA-bd_sf"/>
</dbReference>
<dbReference type="Proteomes" id="UP000653127">
    <property type="component" value="Unassembled WGS sequence"/>
</dbReference>
<dbReference type="GO" id="GO:0005737">
    <property type="term" value="C:cytoplasm"/>
    <property type="evidence" value="ECO:0007669"/>
    <property type="project" value="UniProtKB-SubCell"/>
</dbReference>
<dbReference type="SMART" id="SM00881">
    <property type="entry name" value="CoA_binding"/>
    <property type="match status" value="1"/>
</dbReference>
<evidence type="ECO:0000256" key="3">
    <source>
        <dbReference type="ARBA" id="ARBA00023015"/>
    </source>
</evidence>
<evidence type="ECO:0000256" key="1">
    <source>
        <dbReference type="ARBA" id="ARBA00022490"/>
    </source>
</evidence>
<comment type="similarity">
    <text evidence="7">Belongs to the transcriptional regulatory Rex family.</text>
</comment>
<dbReference type="EMBL" id="JACRST010000029">
    <property type="protein sequence ID" value="MBC8547648.1"/>
    <property type="molecule type" value="Genomic_DNA"/>
</dbReference>
<keyword evidence="5 7" id="KW-0238">DNA-binding</keyword>
<evidence type="ECO:0000256" key="7">
    <source>
        <dbReference type="HAMAP-Rule" id="MF_01131"/>
    </source>
</evidence>
<dbReference type="NCBIfam" id="NF003994">
    <property type="entry name" value="PRK05472.2-3"/>
    <property type="match status" value="1"/>
</dbReference>
<dbReference type="NCBIfam" id="NF003995">
    <property type="entry name" value="PRK05472.2-4"/>
    <property type="match status" value="1"/>
</dbReference>
<keyword evidence="4 7" id="KW-0520">NAD</keyword>
<dbReference type="InterPro" id="IPR036388">
    <property type="entry name" value="WH-like_DNA-bd_sf"/>
</dbReference>
<feature type="domain" description="CoA-binding" evidence="8">
    <location>
        <begin position="78"/>
        <end position="179"/>
    </location>
</feature>
<dbReference type="AlphaFoldDB" id="A0A926E109"/>
<dbReference type="RefSeq" id="WP_249283691.1">
    <property type="nucleotide sequence ID" value="NZ_JACRST010000029.1"/>
</dbReference>
<evidence type="ECO:0000313" key="10">
    <source>
        <dbReference type="Proteomes" id="UP000653127"/>
    </source>
</evidence>
<dbReference type="Gene3D" id="3.40.50.720">
    <property type="entry name" value="NAD(P)-binding Rossmann-like Domain"/>
    <property type="match status" value="1"/>
</dbReference>
<dbReference type="Gene3D" id="1.10.10.10">
    <property type="entry name" value="Winged helix-like DNA-binding domain superfamily/Winged helix DNA-binding domain"/>
    <property type="match status" value="1"/>
</dbReference>
<keyword evidence="1 7" id="KW-0963">Cytoplasm</keyword>
<comment type="subunit">
    <text evidence="7">Homodimer.</text>
</comment>
<dbReference type="PANTHER" id="PTHR35786">
    <property type="entry name" value="REDOX-SENSING TRANSCRIPTIONAL REPRESSOR REX"/>
    <property type="match status" value="1"/>
</dbReference>
<gene>
    <name evidence="7" type="primary">rex</name>
    <name evidence="9" type="ORF">H8711_12025</name>
</gene>
<dbReference type="PANTHER" id="PTHR35786:SF1">
    <property type="entry name" value="REDOX-SENSING TRANSCRIPTIONAL REPRESSOR REX 1"/>
    <property type="match status" value="1"/>
</dbReference>
<dbReference type="InterPro" id="IPR036291">
    <property type="entry name" value="NAD(P)-bd_dom_sf"/>
</dbReference>
<comment type="caution">
    <text evidence="9">The sequence shown here is derived from an EMBL/GenBank/DDBJ whole genome shotgun (WGS) entry which is preliminary data.</text>
</comment>
<dbReference type="GO" id="GO:0051775">
    <property type="term" value="P:response to redox state"/>
    <property type="evidence" value="ECO:0007669"/>
    <property type="project" value="InterPro"/>
</dbReference>
<keyword evidence="6 7" id="KW-0804">Transcription</keyword>
<evidence type="ECO:0000256" key="5">
    <source>
        <dbReference type="ARBA" id="ARBA00023125"/>
    </source>
</evidence>